<dbReference type="InterPro" id="IPR035965">
    <property type="entry name" value="PAS-like_dom_sf"/>
</dbReference>
<dbReference type="InterPro" id="IPR035919">
    <property type="entry name" value="EAL_sf"/>
</dbReference>
<sequence length="1045" mass="116669">MHRAQNKLARLQLFGMLGAVTTVVVLLAGFFFYQHWQDYQANRAANLRQGELRSQAFMRAWGEHGRLMLESLHSQTDTILRQRIREQVDTAHTLATALYQRQKDSRPPAHIQRDIIEALRPLRYFDGRGYFFVDSMAGDCLLLPTAPEREGQSLLDNRDDQGTYIMRALIQAAGSRQQRGFASYRWFRPGERVMSEKIAYVRYFAPYHWLIGGGEYVHNVDTDLQQQGLALLARQHVVGRSGFAVFDQQGKVLLNFDGSPPRQDGSSMLQALAANARSGSVFSFEQQEGARRVAYTAYLTVMPQWQWRVLAVAPTELLADSGNRDDASLLAATTRNRIIATSAIFAITLLLALLFSLYYSRWMRRLANDYRLRLEEKQRQLEAGARDIELTRHMSDSAADIIVLRNAHGQVVYQNQRARDCFTAPHAQALEQLFSVLTCDHLQHELVLDSRHGPLSVEVQYSSVSFGGERFHCATARDISARVAQQHELRLAAKVFEASTEAILITDATSHIVAVNRAFSTITGYSESEALGHTPAMFSSGRHDRQFYEDMWNHLRARGQWAGEIWNRRKNGEVYPEWLTISTLRDEHGQLTHYVALFADISERKAAEARVQHLAEYDYLTDLPNRLLLSDRLQQSLRVAQRSSHKVAVLFMDLDRFKNINDSLGHATGDALLKAVAQRTRGELRDMDTVGRTGGDEFVIILPELADSAQAASVAERILEALQAPFSLDGHQLVVSASIGIAISPDDGNSAELLLKNADMAMYDAKAGGRNSFRFFTRHMTQEANQRLLLESRLRQALSGGELHLVLQPKYRMRDRRLTGFEALLRWTDRDGRSTPPSRFIPVAEDSGLIVDIGLWVLREACQVAAQWPRDAAAPLTIAVNASPRQLAQPGFAAEVGRILHDCGLPAAQLEIEVTENALLEKTGVVQQTLAQLKQLGVHLAVDDFGTGYSSLAYLKNFAPNTVKIDRCFVTDLQSRHDNAAIVLAIITLAKSLGMEALAEGVETEEEFAALLTLGCDTVQGYLTGKPLPLDVAAALVAAEVTSVE</sequence>
<evidence type="ECO:0000256" key="4">
    <source>
        <dbReference type="ARBA" id="ARBA00022989"/>
    </source>
</evidence>
<dbReference type="NCBIfam" id="TIGR00254">
    <property type="entry name" value="GGDEF"/>
    <property type="match status" value="1"/>
</dbReference>
<feature type="domain" description="GGDEF" evidence="10">
    <location>
        <begin position="645"/>
        <end position="778"/>
    </location>
</feature>
<name>A0ABV1M4V7_9NEIS</name>
<proteinExistence type="predicted"/>
<dbReference type="Gene3D" id="3.20.20.450">
    <property type="entry name" value="EAL domain"/>
    <property type="match status" value="1"/>
</dbReference>
<dbReference type="InterPro" id="IPR000700">
    <property type="entry name" value="PAS-assoc_C"/>
</dbReference>
<dbReference type="SUPFAM" id="SSF141868">
    <property type="entry name" value="EAL domain-like"/>
    <property type="match status" value="1"/>
</dbReference>
<dbReference type="PROSITE" id="PS50887">
    <property type="entry name" value="GGDEF"/>
    <property type="match status" value="1"/>
</dbReference>
<dbReference type="Pfam" id="PF00990">
    <property type="entry name" value="GGDEF"/>
    <property type="match status" value="1"/>
</dbReference>
<dbReference type="SMART" id="SM01049">
    <property type="entry name" value="Cache_2"/>
    <property type="match status" value="1"/>
</dbReference>
<dbReference type="InterPro" id="IPR001610">
    <property type="entry name" value="PAC"/>
</dbReference>
<dbReference type="SUPFAM" id="SSF55073">
    <property type="entry name" value="Nucleotide cyclase"/>
    <property type="match status" value="1"/>
</dbReference>
<gene>
    <name evidence="11" type="ORF">ABNW52_11580</name>
</gene>
<dbReference type="EMBL" id="JBEFLD010000005">
    <property type="protein sequence ID" value="MEQ6291252.1"/>
    <property type="molecule type" value="Genomic_DNA"/>
</dbReference>
<keyword evidence="5 6" id="KW-0472">Membrane</keyword>
<feature type="domain" description="PAC" evidence="8">
    <location>
        <begin position="561"/>
        <end position="613"/>
    </location>
</feature>
<evidence type="ECO:0000259" key="7">
    <source>
        <dbReference type="PROSITE" id="PS50112"/>
    </source>
</evidence>
<dbReference type="Pfam" id="PF00563">
    <property type="entry name" value="EAL"/>
    <property type="match status" value="1"/>
</dbReference>
<keyword evidence="2" id="KW-1003">Cell membrane</keyword>
<feature type="domain" description="EAL" evidence="9">
    <location>
        <begin position="787"/>
        <end position="1041"/>
    </location>
</feature>
<dbReference type="InterPro" id="IPR000160">
    <property type="entry name" value="GGDEF_dom"/>
</dbReference>
<dbReference type="Pfam" id="PF13426">
    <property type="entry name" value="PAS_9"/>
    <property type="match status" value="1"/>
</dbReference>
<dbReference type="Gene3D" id="3.30.70.270">
    <property type="match status" value="1"/>
</dbReference>
<keyword evidence="4 6" id="KW-1133">Transmembrane helix</keyword>
<evidence type="ECO:0000256" key="6">
    <source>
        <dbReference type="SAM" id="Phobius"/>
    </source>
</evidence>
<keyword evidence="12" id="KW-1185">Reference proteome</keyword>
<dbReference type="PROSITE" id="PS50112">
    <property type="entry name" value="PAS"/>
    <property type="match status" value="1"/>
</dbReference>
<dbReference type="SMART" id="SM00091">
    <property type="entry name" value="PAS"/>
    <property type="match status" value="2"/>
</dbReference>
<evidence type="ECO:0000259" key="8">
    <source>
        <dbReference type="PROSITE" id="PS50113"/>
    </source>
</evidence>
<comment type="subcellular location">
    <subcellularLocation>
        <location evidence="1">Cell membrane</location>
        <topology evidence="1">Multi-pass membrane protein</topology>
    </subcellularLocation>
</comment>
<dbReference type="PROSITE" id="PS50113">
    <property type="entry name" value="PAC"/>
    <property type="match status" value="1"/>
</dbReference>
<evidence type="ECO:0000256" key="2">
    <source>
        <dbReference type="ARBA" id="ARBA00022475"/>
    </source>
</evidence>
<dbReference type="InterPro" id="IPR004010">
    <property type="entry name" value="Double_Cache_2"/>
</dbReference>
<dbReference type="CDD" id="cd01948">
    <property type="entry name" value="EAL"/>
    <property type="match status" value="1"/>
</dbReference>
<keyword evidence="3 6" id="KW-0812">Transmembrane</keyword>
<dbReference type="Gene3D" id="3.30.450.20">
    <property type="entry name" value="PAS domain"/>
    <property type="match status" value="2"/>
</dbReference>
<dbReference type="InterPro" id="IPR001633">
    <property type="entry name" value="EAL_dom"/>
</dbReference>
<dbReference type="SUPFAM" id="SSF55785">
    <property type="entry name" value="PYP-like sensor domain (PAS domain)"/>
    <property type="match status" value="2"/>
</dbReference>
<feature type="domain" description="PAS" evidence="7">
    <location>
        <begin position="488"/>
        <end position="534"/>
    </location>
</feature>
<dbReference type="PANTHER" id="PTHR44757">
    <property type="entry name" value="DIGUANYLATE CYCLASE DGCP"/>
    <property type="match status" value="1"/>
</dbReference>
<accession>A0ABV1M4V7</accession>
<dbReference type="SMART" id="SM00052">
    <property type="entry name" value="EAL"/>
    <property type="match status" value="1"/>
</dbReference>
<dbReference type="InterPro" id="IPR000014">
    <property type="entry name" value="PAS"/>
</dbReference>
<dbReference type="CDD" id="cd01949">
    <property type="entry name" value="GGDEF"/>
    <property type="match status" value="1"/>
</dbReference>
<dbReference type="PANTHER" id="PTHR44757:SF2">
    <property type="entry name" value="BIOFILM ARCHITECTURE MAINTENANCE PROTEIN MBAA"/>
    <property type="match status" value="1"/>
</dbReference>
<evidence type="ECO:0000259" key="10">
    <source>
        <dbReference type="PROSITE" id="PS50887"/>
    </source>
</evidence>
<dbReference type="NCBIfam" id="TIGR00229">
    <property type="entry name" value="sensory_box"/>
    <property type="match status" value="1"/>
</dbReference>
<dbReference type="CDD" id="cd00130">
    <property type="entry name" value="PAS"/>
    <property type="match status" value="1"/>
</dbReference>
<dbReference type="SMART" id="SM00086">
    <property type="entry name" value="PAC"/>
    <property type="match status" value="1"/>
</dbReference>
<dbReference type="Pfam" id="PF08269">
    <property type="entry name" value="dCache_2"/>
    <property type="match status" value="1"/>
</dbReference>
<dbReference type="InterPro" id="IPR043128">
    <property type="entry name" value="Rev_trsase/Diguanyl_cyclase"/>
</dbReference>
<protein>
    <submittedName>
        <fullName evidence="11">EAL domain-containing protein</fullName>
    </submittedName>
</protein>
<evidence type="ECO:0000313" key="11">
    <source>
        <dbReference type="EMBL" id="MEQ6291252.1"/>
    </source>
</evidence>
<comment type="caution">
    <text evidence="11">The sequence shown here is derived from an EMBL/GenBank/DDBJ whole genome shotgun (WGS) entry which is preliminary data.</text>
</comment>
<dbReference type="SMART" id="SM00267">
    <property type="entry name" value="GGDEF"/>
    <property type="match status" value="1"/>
</dbReference>
<evidence type="ECO:0000256" key="1">
    <source>
        <dbReference type="ARBA" id="ARBA00004651"/>
    </source>
</evidence>
<dbReference type="RefSeq" id="WP_349587827.1">
    <property type="nucleotide sequence ID" value="NZ_JBEFLD010000005.1"/>
</dbReference>
<feature type="transmembrane region" description="Helical" evidence="6">
    <location>
        <begin position="12"/>
        <end position="33"/>
    </location>
</feature>
<evidence type="ECO:0000313" key="12">
    <source>
        <dbReference type="Proteomes" id="UP001433638"/>
    </source>
</evidence>
<evidence type="ECO:0000256" key="3">
    <source>
        <dbReference type="ARBA" id="ARBA00022692"/>
    </source>
</evidence>
<dbReference type="InterPro" id="IPR052155">
    <property type="entry name" value="Biofilm_reg_signaling"/>
</dbReference>
<feature type="transmembrane region" description="Helical" evidence="6">
    <location>
        <begin position="338"/>
        <end position="359"/>
    </location>
</feature>
<dbReference type="InterPro" id="IPR033480">
    <property type="entry name" value="sCache_2"/>
</dbReference>
<dbReference type="PROSITE" id="PS50883">
    <property type="entry name" value="EAL"/>
    <property type="match status" value="1"/>
</dbReference>
<dbReference type="Proteomes" id="UP001433638">
    <property type="component" value="Unassembled WGS sequence"/>
</dbReference>
<evidence type="ECO:0000256" key="5">
    <source>
        <dbReference type="ARBA" id="ARBA00023136"/>
    </source>
</evidence>
<reference evidence="11" key="1">
    <citation type="submission" date="2024-06" db="EMBL/GenBank/DDBJ databases">
        <title>Genome sequence of Vogesella sp. MAHUQ-64.</title>
        <authorList>
            <person name="Huq M.A."/>
        </authorList>
    </citation>
    <scope>NUCLEOTIDE SEQUENCE</scope>
    <source>
        <strain evidence="11">MAHUQ-64</strain>
    </source>
</reference>
<evidence type="ECO:0000259" key="9">
    <source>
        <dbReference type="PROSITE" id="PS50883"/>
    </source>
</evidence>
<organism evidence="11 12">
    <name type="scientific">Vogesella oryzagri</name>
    <dbReference type="NCBI Taxonomy" id="3160864"/>
    <lineage>
        <taxon>Bacteria</taxon>
        <taxon>Pseudomonadati</taxon>
        <taxon>Pseudomonadota</taxon>
        <taxon>Betaproteobacteria</taxon>
        <taxon>Neisseriales</taxon>
        <taxon>Chromobacteriaceae</taxon>
        <taxon>Vogesella</taxon>
    </lineage>
</organism>
<dbReference type="InterPro" id="IPR029787">
    <property type="entry name" value="Nucleotide_cyclase"/>
</dbReference>